<dbReference type="AlphaFoldDB" id="A0AA37WJK7"/>
<evidence type="ECO:0000313" key="1">
    <source>
        <dbReference type="EMBL" id="GLS24318.1"/>
    </source>
</evidence>
<evidence type="ECO:0000313" key="2">
    <source>
        <dbReference type="Proteomes" id="UP001156870"/>
    </source>
</evidence>
<accession>A0AA37WJK7</accession>
<proteinExistence type="predicted"/>
<organism evidence="1 2">
    <name type="scientific">Marinibactrum halimedae</name>
    <dbReference type="NCBI Taxonomy" id="1444977"/>
    <lineage>
        <taxon>Bacteria</taxon>
        <taxon>Pseudomonadati</taxon>
        <taxon>Pseudomonadota</taxon>
        <taxon>Gammaproteobacteria</taxon>
        <taxon>Cellvibrionales</taxon>
        <taxon>Cellvibrionaceae</taxon>
        <taxon>Marinibactrum</taxon>
    </lineage>
</organism>
<name>A0AA37WJK7_9GAMM</name>
<gene>
    <name evidence="1" type="ORF">GCM10007877_00290</name>
</gene>
<sequence>MDSLQLFSSDKSNAKHSQAIAKAVLMVDSIAISRAVNQEVFAAEILRACYKEVTR</sequence>
<comment type="caution">
    <text evidence="1">The sequence shown here is derived from an EMBL/GenBank/DDBJ whole genome shotgun (WGS) entry which is preliminary data.</text>
</comment>
<dbReference type="EMBL" id="BSPD01000001">
    <property type="protein sequence ID" value="GLS24318.1"/>
    <property type="molecule type" value="Genomic_DNA"/>
</dbReference>
<reference evidence="1 2" key="1">
    <citation type="journal article" date="2014" name="Int. J. Syst. Evol. Microbiol.">
        <title>Complete genome sequence of Corynebacterium casei LMG S-19264T (=DSM 44701T), isolated from a smear-ripened cheese.</title>
        <authorList>
            <consortium name="US DOE Joint Genome Institute (JGI-PGF)"/>
            <person name="Walter F."/>
            <person name="Albersmeier A."/>
            <person name="Kalinowski J."/>
            <person name="Ruckert C."/>
        </authorList>
    </citation>
    <scope>NUCLEOTIDE SEQUENCE [LARGE SCALE GENOMIC DNA]</scope>
    <source>
        <strain evidence="1 2">NBRC 110095</strain>
    </source>
</reference>
<protein>
    <submittedName>
        <fullName evidence="1">Uncharacterized protein</fullName>
    </submittedName>
</protein>
<keyword evidence="2" id="KW-1185">Reference proteome</keyword>
<dbReference type="Proteomes" id="UP001156870">
    <property type="component" value="Unassembled WGS sequence"/>
</dbReference>